<evidence type="ECO:0000259" key="5">
    <source>
        <dbReference type="PROSITE" id="PS50893"/>
    </source>
</evidence>
<dbReference type="AlphaFoldDB" id="A0A6J7KY76"/>
<accession>A0A6J7KY76</accession>
<evidence type="ECO:0000256" key="3">
    <source>
        <dbReference type="ARBA" id="ARBA00022741"/>
    </source>
</evidence>
<sequence>MTDIAVDVQGLSVAYRVYARRRDLLTEVFLRRNRHDDYWALRNCTFRVPRGQRMGIIGRNGAGKSTLLRVISGALGPTSGIVDVRGSVAVMNGAVPAWNGDQTGIDLTRLNLRLKGYSRERIDHFLDDIIDFTELGAHLHMPLKTYSSGMQARLSFAIATSVDSDIVIIDEVLGAGDGYFAAKAAQRLRALCDDGRTLLFVSHSTHAVRSMCDSVLWLEDGEVRAIGPTVDLVPSYELELARAADQSIRVPNSHRASAEIHLMREDDVPNPATVRVRLRRVDIDPSASCRIRDLTATWITEKKSTTDVVPLDNSSGGSPHELRLWNSAWGRLHTRSGLTSRELLSHPGGSPGGQICLAVHGLLPPGTRLAMRWTCQTSLPAKDLVLEILDVEFGRWTAFTQIACTPGDGGKFIFTAQTDITSAHTSITPMTVSAVVRPRCRIADVRATGADSNSNAIDPMGPLTLTVVLDVNEYLRDVFLVIEIYRTDGTLMYFQSSSEVLGEVSLSSGRHAFQFSFDSNPFGDGEYTITSTALAGIWAPTMDQSAAEVFDRSIETGRFSIPRRANSLHGGVTSVRAVLHVSDIGADDHQIGTQQA</sequence>
<protein>
    <submittedName>
        <fullName evidence="6">Unannotated protein</fullName>
    </submittedName>
</protein>
<evidence type="ECO:0000256" key="2">
    <source>
        <dbReference type="ARBA" id="ARBA00022448"/>
    </source>
</evidence>
<dbReference type="InterPro" id="IPR003439">
    <property type="entry name" value="ABC_transporter-like_ATP-bd"/>
</dbReference>
<dbReference type="GO" id="GO:0005524">
    <property type="term" value="F:ATP binding"/>
    <property type="evidence" value="ECO:0007669"/>
    <property type="project" value="UniProtKB-KW"/>
</dbReference>
<gene>
    <name evidence="6" type="ORF">UFOPK3772_02182</name>
</gene>
<dbReference type="Pfam" id="PF00005">
    <property type="entry name" value="ABC_tran"/>
    <property type="match status" value="1"/>
</dbReference>
<dbReference type="GO" id="GO:0140359">
    <property type="term" value="F:ABC-type transporter activity"/>
    <property type="evidence" value="ECO:0007669"/>
    <property type="project" value="InterPro"/>
</dbReference>
<dbReference type="GO" id="GO:0016020">
    <property type="term" value="C:membrane"/>
    <property type="evidence" value="ECO:0007669"/>
    <property type="project" value="InterPro"/>
</dbReference>
<dbReference type="GO" id="GO:0016887">
    <property type="term" value="F:ATP hydrolysis activity"/>
    <property type="evidence" value="ECO:0007669"/>
    <property type="project" value="InterPro"/>
</dbReference>
<name>A0A6J7KY76_9ZZZZ</name>
<dbReference type="InterPro" id="IPR017871">
    <property type="entry name" value="ABC_transporter-like_CS"/>
</dbReference>
<dbReference type="PROSITE" id="PS50893">
    <property type="entry name" value="ABC_TRANSPORTER_2"/>
    <property type="match status" value="1"/>
</dbReference>
<dbReference type="InterPro" id="IPR015860">
    <property type="entry name" value="ABC_transpr_TagH-like"/>
</dbReference>
<dbReference type="InterPro" id="IPR050683">
    <property type="entry name" value="Bact_Polysacc_Export_ATP-bd"/>
</dbReference>
<comment type="similarity">
    <text evidence="1">Belongs to the ABC transporter superfamily.</text>
</comment>
<reference evidence="6" key="1">
    <citation type="submission" date="2020-05" db="EMBL/GenBank/DDBJ databases">
        <authorList>
            <person name="Chiriac C."/>
            <person name="Salcher M."/>
            <person name="Ghai R."/>
            <person name="Kavagutti S V."/>
        </authorList>
    </citation>
    <scope>NUCLEOTIDE SEQUENCE</scope>
</reference>
<evidence type="ECO:0000256" key="1">
    <source>
        <dbReference type="ARBA" id="ARBA00005417"/>
    </source>
</evidence>
<dbReference type="SUPFAM" id="SSF52540">
    <property type="entry name" value="P-loop containing nucleoside triphosphate hydrolases"/>
    <property type="match status" value="1"/>
</dbReference>
<evidence type="ECO:0000313" key="6">
    <source>
        <dbReference type="EMBL" id="CAB4960707.1"/>
    </source>
</evidence>
<keyword evidence="2" id="KW-0813">Transport</keyword>
<dbReference type="PANTHER" id="PTHR46743">
    <property type="entry name" value="TEICHOIC ACIDS EXPORT ATP-BINDING PROTEIN TAGH"/>
    <property type="match status" value="1"/>
</dbReference>
<proteinExistence type="inferred from homology"/>
<dbReference type="SMART" id="SM00382">
    <property type="entry name" value="AAA"/>
    <property type="match status" value="1"/>
</dbReference>
<dbReference type="PROSITE" id="PS00211">
    <property type="entry name" value="ABC_TRANSPORTER_1"/>
    <property type="match status" value="1"/>
</dbReference>
<dbReference type="InterPro" id="IPR003593">
    <property type="entry name" value="AAA+_ATPase"/>
</dbReference>
<keyword evidence="3" id="KW-0547">Nucleotide-binding</keyword>
<keyword evidence="4" id="KW-0067">ATP-binding</keyword>
<dbReference type="PANTHER" id="PTHR46743:SF2">
    <property type="entry name" value="TEICHOIC ACIDS EXPORT ATP-BINDING PROTEIN TAGH"/>
    <property type="match status" value="1"/>
</dbReference>
<dbReference type="Gene3D" id="3.40.50.300">
    <property type="entry name" value="P-loop containing nucleotide triphosphate hydrolases"/>
    <property type="match status" value="1"/>
</dbReference>
<dbReference type="CDD" id="cd03220">
    <property type="entry name" value="ABC_KpsT_Wzt"/>
    <property type="match status" value="1"/>
</dbReference>
<evidence type="ECO:0000256" key="4">
    <source>
        <dbReference type="ARBA" id="ARBA00022840"/>
    </source>
</evidence>
<organism evidence="6">
    <name type="scientific">freshwater metagenome</name>
    <dbReference type="NCBI Taxonomy" id="449393"/>
    <lineage>
        <taxon>unclassified sequences</taxon>
        <taxon>metagenomes</taxon>
        <taxon>ecological metagenomes</taxon>
    </lineage>
</organism>
<feature type="domain" description="ABC transporter" evidence="5">
    <location>
        <begin position="19"/>
        <end position="245"/>
    </location>
</feature>
<dbReference type="InterPro" id="IPR027417">
    <property type="entry name" value="P-loop_NTPase"/>
</dbReference>
<dbReference type="EMBL" id="CAFBNE010000076">
    <property type="protein sequence ID" value="CAB4960707.1"/>
    <property type="molecule type" value="Genomic_DNA"/>
</dbReference>